<accession>A0A4R2IJI4</accession>
<dbReference type="Gene3D" id="3.40.50.720">
    <property type="entry name" value="NAD(P)-binding Rossmann-like Domain"/>
    <property type="match status" value="2"/>
</dbReference>
<dbReference type="EMBL" id="SLWS01000022">
    <property type="protein sequence ID" value="TCO44757.1"/>
    <property type="molecule type" value="Genomic_DNA"/>
</dbReference>
<dbReference type="InterPro" id="IPR009081">
    <property type="entry name" value="PP-bd_ACP"/>
</dbReference>
<comment type="function">
    <text evidence="8">Involved in the biosynthesis of antibiotic erythromycin via the biosynthesis of its aglycone precursor, 6-deoxyerythronolide B (6-dEB).</text>
</comment>
<dbReference type="InterPro" id="IPR001227">
    <property type="entry name" value="Ac_transferase_dom_sf"/>
</dbReference>
<evidence type="ECO:0000256" key="2">
    <source>
        <dbReference type="ARBA" id="ARBA00022553"/>
    </source>
</evidence>
<dbReference type="InterPro" id="IPR006162">
    <property type="entry name" value="Ppantetheine_attach_site"/>
</dbReference>
<evidence type="ECO:0000256" key="7">
    <source>
        <dbReference type="ARBA" id="ARBA00052442"/>
    </source>
</evidence>
<protein>
    <recommendedName>
        <fullName evidence="11">6-deoxyerythronolide-B synthase</fullName>
        <ecNumber evidence="11">2.3.1.94</ecNumber>
    </recommendedName>
</protein>
<keyword evidence="1" id="KW-0596">Phosphopantetheine</keyword>
<dbReference type="Gene3D" id="3.40.47.10">
    <property type="match status" value="2"/>
</dbReference>
<evidence type="ECO:0000256" key="10">
    <source>
        <dbReference type="ARBA" id="ARBA00063272"/>
    </source>
</evidence>
<dbReference type="PROSITE" id="PS50075">
    <property type="entry name" value="CARRIER"/>
    <property type="match status" value="3"/>
</dbReference>
<dbReference type="Pfam" id="PF02801">
    <property type="entry name" value="Ketoacyl-synt_C"/>
    <property type="match status" value="2"/>
</dbReference>
<dbReference type="PROSITE" id="PS00606">
    <property type="entry name" value="KS3_1"/>
    <property type="match status" value="2"/>
</dbReference>
<keyword evidence="15" id="KW-1185">Reference proteome</keyword>
<dbReference type="Pfam" id="PF08659">
    <property type="entry name" value="KR"/>
    <property type="match status" value="2"/>
</dbReference>
<dbReference type="FunFam" id="3.40.366.10:FF:000002">
    <property type="entry name" value="Probable polyketide synthase 2"/>
    <property type="match status" value="2"/>
</dbReference>
<dbReference type="SUPFAM" id="SSF55048">
    <property type="entry name" value="Probable ACP-binding domain of malonyl-CoA ACP transacylase"/>
    <property type="match status" value="2"/>
</dbReference>
<dbReference type="InterPro" id="IPR036736">
    <property type="entry name" value="ACP-like_sf"/>
</dbReference>
<dbReference type="Gene3D" id="3.30.70.3290">
    <property type="match status" value="2"/>
</dbReference>
<dbReference type="PANTHER" id="PTHR43775:SF51">
    <property type="entry name" value="INACTIVE PHENOLPHTHIOCEROL SYNTHESIS POLYKETIDE SYNTHASE TYPE I PKS1-RELATED"/>
    <property type="match status" value="1"/>
</dbReference>
<dbReference type="GO" id="GO:0047879">
    <property type="term" value="F:erythronolide synthase activity"/>
    <property type="evidence" value="ECO:0007669"/>
    <property type="project" value="UniProtKB-EC"/>
</dbReference>
<dbReference type="SMART" id="SM00822">
    <property type="entry name" value="PKS_KR"/>
    <property type="match status" value="2"/>
</dbReference>
<evidence type="ECO:0000313" key="15">
    <source>
        <dbReference type="Proteomes" id="UP000295680"/>
    </source>
</evidence>
<dbReference type="Pfam" id="PF00109">
    <property type="entry name" value="ketoacyl-synt"/>
    <property type="match status" value="2"/>
</dbReference>
<dbReference type="InterPro" id="IPR036291">
    <property type="entry name" value="NAD(P)-bd_dom_sf"/>
</dbReference>
<dbReference type="OrthoDB" id="9778690at2"/>
<dbReference type="FunFam" id="1.10.1200.10:FF:000007">
    <property type="entry name" value="Probable polyketide synthase pks17"/>
    <property type="match status" value="2"/>
</dbReference>
<evidence type="ECO:0000313" key="14">
    <source>
        <dbReference type="EMBL" id="TCO44757.1"/>
    </source>
</evidence>
<keyword evidence="5" id="KW-0511">Multifunctional enzyme</keyword>
<dbReference type="InterPro" id="IPR057326">
    <property type="entry name" value="KR_dom"/>
</dbReference>
<dbReference type="InterPro" id="IPR041618">
    <property type="entry name" value="PKS_DE"/>
</dbReference>
<dbReference type="InterPro" id="IPR014031">
    <property type="entry name" value="Ketoacyl_synth_C"/>
</dbReference>
<dbReference type="GO" id="GO:0031177">
    <property type="term" value="F:phosphopantetheine binding"/>
    <property type="evidence" value="ECO:0007669"/>
    <property type="project" value="InterPro"/>
</dbReference>
<dbReference type="SUPFAM" id="SSF53901">
    <property type="entry name" value="Thiolase-like"/>
    <property type="match status" value="2"/>
</dbReference>
<sequence length="3059" mass="323571">MSDIASIVQRQASPAARQRVLLDLVRTHIAAVTGRSGPHAVDPARAFRKLGVYRHVGEQLRERLAAATGLRIPATLLFDYPTPAAVADYLLAEIVGTDVEVASGDAVVGEPIAIIGMACRYPGGVQSPEDLWQLVSTGTDAVSGFPTNRGWDLAGLYDPDPDQPGKCCTREGGFLHDADQFDPALFDISPREAAAMDPQQRLLLETSWEAVERAGFDPTSLRGSSAGVFVGVPYRDYGPLLHDAPDGYHGYLLTGGLTSVASGRISYTLGLEGPAITVDTACSSSLVTLHLACQSLRLGECSLALTGGVTVMATPGVLLEFSRKRGLSPGGRCRSFSSDADGTGWGEGVGMLMLERLSDAQRNGHRVLAVVRGSALNQDGASNGLTAPNGPSQQRVIRAALASSGLSPVDIDAVEAHGTGTALGDPIEAQALMSTFGQDRDRPLWLGSLKSNIGHTQAAAGVGGVIKMVLAMQHGILPKTLHVAEPTPHIDWSSGAITLLTEQVPWPSTGAPRRAGVSSFGVSGTNAHVILEAPPDDARVARSRTVSRALRDHEIRGHGGAGLPWVVSGHTAAAVRAQVEQVRAMVDARSGLDSVDIGFSLATTRAALEHRAALVGETLVEGVADVEGKLAFVFPGQGSQWVGMARELLESSEVFAARMAECEVALGEFVDWPLTGVLRDSVGLDRVDVVQPVSFAVMVSLAGLWRSCGVEPQAVVGHSQGEIAAACVAGALSLADAARVVVLRSRAIGEVLAGRGGMVSVGLPAAEVARRWGSGVSLVDTQLATISIAAINSPSSVVVSGSPDALAAVIAECEAEGIRARRVPVDYASHSDHVEQIEQRLLEVLAPIQPQSSGIPFFSTLTGDWLDTADLNAGYWYRNLRGTVQFEQAVRGLADEGFQVFVECSAHPVLTMAVQETVEDAVAVGSLRRNEGGLERFMTSLAELYVRGVRPDWDAVFGPARVVDVPTYAFQRQRYWLDMPLPASGVPETGWRYRIEWRPVTVPTTQPTGTWLVVAPDGVDVPRIPGIETVTVELADRDVLAARLAEHRDVAGVLSFLAFDEEPHREYPVVPRGVAGTLTLIQALGDAGVEAPLWCVTRGAVSVGDQEQVERPVQAQVWGLGRVMALEHPTRWGGLIDLAGDVLPASVLAGDEDQVAIRESGVYARRLAHAPLGQPKRRWQPRGTVLVTGGTGALAGHVARWLHRNGAAHIVLVSRGSTTPDVVAELGANVTVASCDVADREALAALISRLEAEGHAPRAVVHTAGVADLAPLADTTVAEFAKVAAGKVAGAQNLDTLLDPYCLDAVVYFSSIAGVWGVADHGAYAAANAYLDAFAQHRRGHGLPVLSVAWGPWAGGGMIAEDLQDTLRRRGVPVIDPEPAIAGLQDALDRDETTVAVAKVDWERFVPVFSAARHSALIRDVPEVQRVLNDAAARGESAFVDRLAAMPAADQDRALLDLVLTHAASVLGHTAADSVDAKRAFKDLGFDSLSAVELRNRLTAAVGRKLPTTMVFDHPNALAMARYLRGELLGGELPVPVAPAMASDEPVAIVAMSCRYPGGVRSPEDLWQLLADGGDAITTFPTGRGWDVQGLYDPDPDRPGRSYTREGGFLTDAGEFDPEFFGISPREALAMDPQQRLLLETSWEAFERAGIDPTSLRGQQIGVFVGMADQAYGSRLQSASEVEGYLVTGGAASVASGRVAYTLGLEGPAVTVDTACSSSLVALHLAAQSVRRGECSLALAGGVMVMSTPSQFIGFSRQRGLAKDGRCKPFAEAADGFGLSEGAGLVLLERVSDAQRNGHEILAVVCGSAVNQDGASNGLTAPNGPSQQRVIRAALANARMSTFDIDAVEAHGTGTTLGDPIEANALMSTFGHRDRPLWVGSLKSNIGHTQTASGVAGVIKMVLAMRHGTLPKTLHIDQPSSHVDWSTGAVSLLTDAVDWPRNGHPRRAGISSFGISGTNAHVIIEQGPEVVQEAVRSSRVVPWVVSGRTPEALRVQVERLGSVDGDPMDIGFSLATTRAAFEHRAALVGETLVEGVADIDGKLAFVFPGQGSQWVGMARELLGSSEVFAARMAECEAALGRYVDWSLTGVLRDSAELDRVDVVQPVSFAVMVSLAALWRSYGIEPQAVVGHSQGEIAAACVAGALSLEDAARVVVLRSRAIGEVLAGRGGMVSVGLPADEVARRWGSGVSLVDTQLATIFIAAINSPSSVVISGSPEALDAVMAECEADGIRARRVPVDYASHSEQVAEIEDRLLEVLGPIQPRSSGIPFFSTLTGDWLDTADLNAGYWYRNLRGTVQFEQAVRGLADDGFQVFVECSAHPVLTMAVQETAEDAVAVGSLRRNEGGLERFMTSLAELYVRGVSPDWAAVFGPARRVDVPTYPFQRQNYWLTAATEAAADPVDVQFWETVEREDLGSLAGSLAVSVDSPLSEVLPALSAWRRRRRDQSTMDGWRYRVEWRPLAEPRDVLLSGTWLVVLPAGQSAPEVVAALADRGATVLPVEMDATLADKLRVVEPDGVLSLLALDENVVLAKVLAEVGAPLWCATRGAVAMGNGESLDRPEQALTWGWGTVFGLDHPDRWGGLVDLPETLDARAANTLCAVLAGLDDEDQVAIRPTGLYAKRIVRAPRGDAQATGWTPRGTVLITGGTGALGAHMAKWLACNGAEHLVLTSRRGPEAPGAAELADEIRQLGAEVTVAACDVADREALAGLLAEHELTAVVHAAGIVGTGRPVDQTDLGEFADVLAAKVTGARNLDELLADVPLDAFVMFSSGAGTWGNGGYSAYGAANSFLDALAWNRRARGQVATSIAWGAWGGGGMVDAFAEQLRQRGVFEMAPELAVAAVDQAVGAGETALIVADIDWARFAPAYAFARPRPLLRDLPEAQPDDDPAGGSDLNKRLLDVADTDQERILLDVVRTNAAAVLGHPGPGSVPAGKPFKDLGFDSLTAVDLRNRLRTATGLSLPATLVFDHPTPLALARRLRTDLVPVDGTPAFTELDRLEAALSSADREARGKVTARLRALLWKWEDEQPDTGDELDTASDDEMFDLIDRELGIDSPRS</sequence>
<evidence type="ECO:0000256" key="8">
    <source>
        <dbReference type="ARBA" id="ARBA00060158"/>
    </source>
</evidence>
<dbReference type="Gene3D" id="1.10.1200.10">
    <property type="entry name" value="ACP-like"/>
    <property type="match status" value="3"/>
</dbReference>
<dbReference type="SMART" id="SM00823">
    <property type="entry name" value="PKS_PP"/>
    <property type="match status" value="3"/>
</dbReference>
<evidence type="ECO:0000256" key="4">
    <source>
        <dbReference type="ARBA" id="ARBA00022737"/>
    </source>
</evidence>
<dbReference type="InterPro" id="IPR020806">
    <property type="entry name" value="PKS_PP-bd"/>
</dbReference>
<evidence type="ECO:0000256" key="3">
    <source>
        <dbReference type="ARBA" id="ARBA00022679"/>
    </source>
</evidence>
<keyword evidence="6" id="KW-0012">Acyltransferase</keyword>
<dbReference type="InterPro" id="IPR020841">
    <property type="entry name" value="PKS_Beta-ketoAc_synthase_dom"/>
</dbReference>
<dbReference type="Pfam" id="PF00550">
    <property type="entry name" value="PP-binding"/>
    <property type="match status" value="2"/>
</dbReference>
<dbReference type="InterPro" id="IPR016039">
    <property type="entry name" value="Thiolase-like"/>
</dbReference>
<dbReference type="GO" id="GO:0004312">
    <property type="term" value="F:fatty acid synthase activity"/>
    <property type="evidence" value="ECO:0007669"/>
    <property type="project" value="TreeGrafter"/>
</dbReference>
<dbReference type="PROSITE" id="PS52004">
    <property type="entry name" value="KS3_2"/>
    <property type="match status" value="2"/>
</dbReference>
<dbReference type="InterPro" id="IPR050091">
    <property type="entry name" value="PKS_NRPS_Biosynth_Enz"/>
</dbReference>
<proteinExistence type="predicted"/>
<dbReference type="InterPro" id="IPR032821">
    <property type="entry name" value="PKS_assoc"/>
</dbReference>
<gene>
    <name evidence="14" type="ORF">EV192_1229</name>
</gene>
<dbReference type="InterPro" id="IPR016035">
    <property type="entry name" value="Acyl_Trfase/lysoPLipase"/>
</dbReference>
<dbReference type="SUPFAM" id="SSF47336">
    <property type="entry name" value="ACP-like"/>
    <property type="match status" value="3"/>
</dbReference>
<evidence type="ECO:0000256" key="1">
    <source>
        <dbReference type="ARBA" id="ARBA00022450"/>
    </source>
</evidence>
<feature type="domain" description="Carrier" evidence="12">
    <location>
        <begin position="1453"/>
        <end position="1528"/>
    </location>
</feature>
<keyword evidence="2" id="KW-0597">Phosphoprotein</keyword>
<comment type="subunit">
    <text evidence="10">Homodimer. Erythronolide synthase is composed of EryAI, EryAII and EryAIII multimodular (2 modules) polypeptides each coding for a functional synthase subunit which participates in 2 of the six FAS-like elongation steps required for formation of the polyketide. Module 1, 2, 3, 4, 5, and 6 participating in biosynthesis steps 1, 2, 3, 4, 5, and 6, respectively.</text>
</comment>
<dbReference type="SMART" id="SM01294">
    <property type="entry name" value="PKS_PP_betabranch"/>
    <property type="match status" value="2"/>
</dbReference>
<dbReference type="GO" id="GO:0004315">
    <property type="term" value="F:3-oxoacyl-[acyl-carrier-protein] synthase activity"/>
    <property type="evidence" value="ECO:0007669"/>
    <property type="project" value="InterPro"/>
</dbReference>
<organism evidence="14 15">
    <name type="scientific">Actinocrispum wychmicini</name>
    <dbReference type="NCBI Taxonomy" id="1213861"/>
    <lineage>
        <taxon>Bacteria</taxon>
        <taxon>Bacillati</taxon>
        <taxon>Actinomycetota</taxon>
        <taxon>Actinomycetes</taxon>
        <taxon>Pseudonocardiales</taxon>
        <taxon>Pseudonocardiaceae</taxon>
        <taxon>Actinocrispum</taxon>
    </lineage>
</organism>
<dbReference type="NCBIfam" id="NF045894">
    <property type="entry name" value="PKS_plus_SDR"/>
    <property type="match status" value="1"/>
</dbReference>
<dbReference type="PANTHER" id="PTHR43775">
    <property type="entry name" value="FATTY ACID SYNTHASE"/>
    <property type="match status" value="1"/>
</dbReference>
<evidence type="ECO:0000259" key="13">
    <source>
        <dbReference type="PROSITE" id="PS52004"/>
    </source>
</evidence>
<evidence type="ECO:0000259" key="12">
    <source>
        <dbReference type="PROSITE" id="PS50075"/>
    </source>
</evidence>
<comment type="catalytic activity">
    <reaction evidence="7">
        <text>6 (S)-methylmalonyl-CoA + propanoyl-CoA + 6 NADPH + 12 H(+) = 6-deoxyerythronolide B + 6 CO2 + 6 NADP(+) + 7 CoA + H2O</text>
        <dbReference type="Rhea" id="RHEA:23068"/>
        <dbReference type="ChEBI" id="CHEBI:15377"/>
        <dbReference type="ChEBI" id="CHEBI:15378"/>
        <dbReference type="ChEBI" id="CHEBI:16089"/>
        <dbReference type="ChEBI" id="CHEBI:16526"/>
        <dbReference type="ChEBI" id="CHEBI:57287"/>
        <dbReference type="ChEBI" id="CHEBI:57327"/>
        <dbReference type="ChEBI" id="CHEBI:57392"/>
        <dbReference type="ChEBI" id="CHEBI:57783"/>
        <dbReference type="ChEBI" id="CHEBI:58349"/>
        <dbReference type="EC" id="2.3.1.94"/>
    </reaction>
</comment>
<dbReference type="GO" id="GO:0006633">
    <property type="term" value="P:fatty acid biosynthetic process"/>
    <property type="evidence" value="ECO:0007669"/>
    <property type="project" value="InterPro"/>
</dbReference>
<feature type="domain" description="Carrier" evidence="12">
    <location>
        <begin position="19"/>
        <end position="94"/>
    </location>
</feature>
<dbReference type="InterPro" id="IPR018201">
    <property type="entry name" value="Ketoacyl_synth_AS"/>
</dbReference>
<dbReference type="CDD" id="cd00833">
    <property type="entry name" value="PKS"/>
    <property type="match status" value="2"/>
</dbReference>
<comment type="pathway">
    <text evidence="9">Antibiotic biosynthesis; erythromycin biosynthesis.</text>
</comment>
<evidence type="ECO:0000256" key="6">
    <source>
        <dbReference type="ARBA" id="ARBA00023315"/>
    </source>
</evidence>
<feature type="domain" description="Ketosynthase family 3 (KS3)" evidence="13">
    <location>
        <begin position="1544"/>
        <end position="1966"/>
    </location>
</feature>
<dbReference type="Pfam" id="PF00698">
    <property type="entry name" value="Acyl_transf_1"/>
    <property type="match status" value="2"/>
</dbReference>
<dbReference type="InterPro" id="IPR014043">
    <property type="entry name" value="Acyl_transferase_dom"/>
</dbReference>
<dbReference type="InterPro" id="IPR016036">
    <property type="entry name" value="Malonyl_transacylase_ACP-bd"/>
</dbReference>
<dbReference type="CDD" id="cd08952">
    <property type="entry name" value="KR_1_SDR_x"/>
    <property type="match status" value="2"/>
</dbReference>
<evidence type="ECO:0000256" key="11">
    <source>
        <dbReference type="ARBA" id="ARBA00066981"/>
    </source>
</evidence>
<dbReference type="Proteomes" id="UP000295680">
    <property type="component" value="Unassembled WGS sequence"/>
</dbReference>
<dbReference type="SMART" id="SM00827">
    <property type="entry name" value="PKS_AT"/>
    <property type="match status" value="2"/>
</dbReference>
<comment type="caution">
    <text evidence="14">The sequence shown here is derived from an EMBL/GenBank/DDBJ whole genome shotgun (WGS) entry which is preliminary data.</text>
</comment>
<dbReference type="InterPro" id="IPR013968">
    <property type="entry name" value="PKS_KR"/>
</dbReference>
<reference evidence="14 15" key="1">
    <citation type="submission" date="2019-03" db="EMBL/GenBank/DDBJ databases">
        <title>Genomic Encyclopedia of Type Strains, Phase IV (KMG-IV): sequencing the most valuable type-strain genomes for metagenomic binning, comparative biology and taxonomic classification.</title>
        <authorList>
            <person name="Goeker M."/>
        </authorList>
    </citation>
    <scope>NUCLEOTIDE SEQUENCE [LARGE SCALE GENOMIC DNA]</scope>
    <source>
        <strain evidence="14 15">DSM 45934</strain>
    </source>
</reference>
<dbReference type="FunFam" id="3.40.47.10:FF:000019">
    <property type="entry name" value="Polyketide synthase type I"/>
    <property type="match status" value="2"/>
</dbReference>
<name>A0A4R2IJI4_9PSEU</name>
<dbReference type="Pfam" id="PF16197">
    <property type="entry name" value="KAsynt_C_assoc"/>
    <property type="match status" value="2"/>
</dbReference>
<feature type="domain" description="Carrier" evidence="12">
    <location>
        <begin position="2909"/>
        <end position="2984"/>
    </location>
</feature>
<dbReference type="Gene3D" id="6.10.140.1830">
    <property type="match status" value="1"/>
</dbReference>
<dbReference type="Pfam" id="PF18369">
    <property type="entry name" value="PKS_DE"/>
    <property type="match status" value="1"/>
</dbReference>
<keyword evidence="4" id="KW-0677">Repeat</keyword>
<dbReference type="SMART" id="SM00825">
    <property type="entry name" value="PKS_KS"/>
    <property type="match status" value="2"/>
</dbReference>
<feature type="domain" description="Ketosynthase family 3 (KS3)" evidence="13">
    <location>
        <begin position="109"/>
        <end position="533"/>
    </location>
</feature>
<dbReference type="SUPFAM" id="SSF52151">
    <property type="entry name" value="FabD/lysophospholipase-like"/>
    <property type="match status" value="2"/>
</dbReference>
<dbReference type="InterPro" id="IPR014030">
    <property type="entry name" value="Ketoacyl_synth_N"/>
</dbReference>
<dbReference type="Gene3D" id="3.40.366.10">
    <property type="entry name" value="Malonyl-Coenzyme A Acyl Carrier Protein, domain 2"/>
    <property type="match status" value="2"/>
</dbReference>
<dbReference type="SUPFAM" id="SSF51735">
    <property type="entry name" value="NAD(P)-binding Rossmann-fold domains"/>
    <property type="match status" value="4"/>
</dbReference>
<evidence type="ECO:0000256" key="9">
    <source>
        <dbReference type="ARBA" id="ARBA00060622"/>
    </source>
</evidence>
<dbReference type="EC" id="2.3.1.94" evidence="11"/>
<dbReference type="PROSITE" id="PS00012">
    <property type="entry name" value="PHOSPHOPANTETHEINE"/>
    <property type="match status" value="2"/>
</dbReference>
<keyword evidence="3" id="KW-0808">Transferase</keyword>
<evidence type="ECO:0000256" key="5">
    <source>
        <dbReference type="ARBA" id="ARBA00023268"/>
    </source>
</evidence>